<dbReference type="Pfam" id="PF13529">
    <property type="entry name" value="Peptidase_C39_2"/>
    <property type="match status" value="1"/>
</dbReference>
<proteinExistence type="predicted"/>
<dbReference type="EMBL" id="LRVM01000001">
    <property type="protein sequence ID" value="KXL54438.1"/>
    <property type="molecule type" value="Genomic_DNA"/>
</dbReference>
<reference evidence="2 3" key="1">
    <citation type="submission" date="2016-01" db="EMBL/GenBank/DDBJ databases">
        <title>Genome sequence of Clostridium neopropionicum X4, DSM-3847.</title>
        <authorList>
            <person name="Poehlein A."/>
            <person name="Beck M.H."/>
            <person name="Bengelsdorf F.R."/>
            <person name="Daniel R."/>
            <person name="Duerre P."/>
        </authorList>
    </citation>
    <scope>NUCLEOTIDE SEQUENCE [LARGE SCALE GENOMIC DNA]</scope>
    <source>
        <strain evidence="2 3">DSM-3847</strain>
    </source>
</reference>
<dbReference type="STRING" id="36847.CLNEO_05440"/>
<dbReference type="Gene3D" id="3.90.70.10">
    <property type="entry name" value="Cysteine proteinases"/>
    <property type="match status" value="1"/>
</dbReference>
<comment type="caution">
    <text evidence="2">The sequence shown here is derived from an EMBL/GenBank/DDBJ whole genome shotgun (WGS) entry which is preliminary data.</text>
</comment>
<keyword evidence="3" id="KW-1185">Reference proteome</keyword>
<sequence>MILALAAVARNISIAAADKNDWGDDMNKIIEIPFPIPFYTQRVTEASWEKDGFSDFEEGLNWEMRGCGIASLRMILDAFLQQEGKPACEGQGEMIHKGLLQEAYKPGVGWIHQGLAKMAAEYGLLGIAHREKNAQDIAMEILEGRPCIISISPRFAGGKLDENGNPYGKGGHLVVAYGCEVDGEGKPLAFLVHHPSCFLEYNWPAHWASLAEVEASFSGNYIVFEKAEK</sequence>
<dbReference type="Proteomes" id="UP000070539">
    <property type="component" value="Unassembled WGS sequence"/>
</dbReference>
<accession>A0A136WIP8</accession>
<dbReference type="InterPro" id="IPR039564">
    <property type="entry name" value="Peptidase_C39-like"/>
</dbReference>
<dbReference type="RefSeq" id="WP_066084018.1">
    <property type="nucleotide sequence ID" value="NZ_LRVM01000001.1"/>
</dbReference>
<evidence type="ECO:0000259" key="1">
    <source>
        <dbReference type="Pfam" id="PF13529"/>
    </source>
</evidence>
<organism evidence="2 3">
    <name type="scientific">Anaerotignum neopropionicum</name>
    <dbReference type="NCBI Taxonomy" id="36847"/>
    <lineage>
        <taxon>Bacteria</taxon>
        <taxon>Bacillati</taxon>
        <taxon>Bacillota</taxon>
        <taxon>Clostridia</taxon>
        <taxon>Lachnospirales</taxon>
        <taxon>Anaerotignaceae</taxon>
        <taxon>Anaerotignum</taxon>
    </lineage>
</organism>
<dbReference type="AlphaFoldDB" id="A0A136WIP8"/>
<protein>
    <recommendedName>
        <fullName evidence="1">Peptidase C39-like domain-containing protein</fullName>
    </recommendedName>
</protein>
<feature type="domain" description="Peptidase C39-like" evidence="1">
    <location>
        <begin position="56"/>
        <end position="180"/>
    </location>
</feature>
<evidence type="ECO:0000313" key="3">
    <source>
        <dbReference type="Proteomes" id="UP000070539"/>
    </source>
</evidence>
<name>A0A136WIP8_9FIRM</name>
<gene>
    <name evidence="2" type="ORF">CLNEO_05440</name>
</gene>
<evidence type="ECO:0000313" key="2">
    <source>
        <dbReference type="EMBL" id="KXL54438.1"/>
    </source>
</evidence>